<dbReference type="AlphaFoldDB" id="A0A8B7YH35"/>
<dbReference type="PANTHER" id="PTHR13184:SF5">
    <property type="entry name" value="METHYLTRANSFERASE-LIKE PROTEIN 17, MITOCHONDRIAL"/>
    <property type="match status" value="1"/>
</dbReference>
<keyword evidence="4" id="KW-0408">Iron</keyword>
<dbReference type="KEGG" id="aplc:110979984"/>
<dbReference type="GeneID" id="110979984"/>
<dbReference type="SUPFAM" id="SSF53335">
    <property type="entry name" value="S-adenosyl-L-methionine-dependent methyltransferases"/>
    <property type="match status" value="1"/>
</dbReference>
<comment type="function">
    <text evidence="7">Mitochondrial ribosome (mitoribosome) assembly factor. Binds at the interface of the head and body domains of the mitochondrial small ribosomal subunit (mt-SSU), occluding the mRNA channel and preventing compaction of the head domain towards the body. Probable inactive methyltransferase: retains the characteristic folding and ability to bind S-adenosyl-L-methionine, but it probably lost its methyltransferase activity.</text>
</comment>
<dbReference type="RefSeq" id="XP_022091897.1">
    <property type="nucleotide sequence ID" value="XM_022236205.1"/>
</dbReference>
<dbReference type="InterPro" id="IPR029063">
    <property type="entry name" value="SAM-dependent_MTases_sf"/>
</dbReference>
<organism evidence="8 9">
    <name type="scientific">Acanthaster planci</name>
    <name type="common">Crown-of-thorns starfish</name>
    <dbReference type="NCBI Taxonomy" id="133434"/>
    <lineage>
        <taxon>Eukaryota</taxon>
        <taxon>Metazoa</taxon>
        <taxon>Echinodermata</taxon>
        <taxon>Eleutherozoa</taxon>
        <taxon>Asterozoa</taxon>
        <taxon>Asteroidea</taxon>
        <taxon>Valvatacea</taxon>
        <taxon>Valvatida</taxon>
        <taxon>Acanthasteridae</taxon>
        <taxon>Acanthaster</taxon>
    </lineage>
</organism>
<evidence type="ECO:0000256" key="3">
    <source>
        <dbReference type="ARBA" id="ARBA00022946"/>
    </source>
</evidence>
<dbReference type="CTD" id="64745"/>
<dbReference type="OrthoDB" id="421327at2759"/>
<evidence type="ECO:0000256" key="2">
    <source>
        <dbReference type="ARBA" id="ARBA00022723"/>
    </source>
</evidence>
<evidence type="ECO:0000256" key="4">
    <source>
        <dbReference type="ARBA" id="ARBA00023004"/>
    </source>
</evidence>
<evidence type="ECO:0000313" key="9">
    <source>
        <dbReference type="RefSeq" id="XP_022091897.1"/>
    </source>
</evidence>
<dbReference type="Proteomes" id="UP000694845">
    <property type="component" value="Unplaced"/>
</dbReference>
<dbReference type="GO" id="GO:0046872">
    <property type="term" value="F:metal ion binding"/>
    <property type="evidence" value="ECO:0007669"/>
    <property type="project" value="UniProtKB-KW"/>
</dbReference>
<keyword evidence="2" id="KW-0479">Metal-binding</keyword>
<proteinExistence type="predicted"/>
<dbReference type="GO" id="GO:0003735">
    <property type="term" value="F:structural constituent of ribosome"/>
    <property type="evidence" value="ECO:0007669"/>
    <property type="project" value="TreeGrafter"/>
</dbReference>
<comment type="subcellular location">
    <subcellularLocation>
        <location evidence="1">Mitochondrion</location>
    </subcellularLocation>
</comment>
<dbReference type="InterPro" id="IPR015324">
    <property type="entry name" value="Ribosomal_Rsm22-like"/>
</dbReference>
<keyword evidence="3" id="KW-0809">Transit peptide</keyword>
<evidence type="ECO:0000313" key="8">
    <source>
        <dbReference type="Proteomes" id="UP000694845"/>
    </source>
</evidence>
<dbReference type="GO" id="GO:0008168">
    <property type="term" value="F:methyltransferase activity"/>
    <property type="evidence" value="ECO:0007669"/>
    <property type="project" value="InterPro"/>
</dbReference>
<accession>A0A8B7YH35</accession>
<dbReference type="InterPro" id="IPR052571">
    <property type="entry name" value="Mt_RNA_Methyltransferase"/>
</dbReference>
<evidence type="ECO:0000256" key="6">
    <source>
        <dbReference type="ARBA" id="ARBA00023128"/>
    </source>
</evidence>
<reference evidence="9" key="1">
    <citation type="submission" date="2025-08" db="UniProtKB">
        <authorList>
            <consortium name="RefSeq"/>
        </authorList>
    </citation>
    <scope>IDENTIFICATION</scope>
</reference>
<protein>
    <submittedName>
        <fullName evidence="9">Methyltransferase-like protein 17, mitochondrial isoform X1</fullName>
    </submittedName>
</protein>
<sequence length="511" mass="59247">MAASMDSMFRLLAGKRKMHRIVLRSGVIMNVKRWLATVANYQTTVDNSLTELKTFRKHPGIMRTKNVKLPDALLQTLNRYLADKPMKQLAPRAKALSNYLWSRQLPLEEAQLRAKAQEYAQLQGVEDIDEDMLHSQDLPKDHKKKVASIMNKLRRHIYHWQPIRFDETTVCAYTMSRIAPNYATIYRVLHEIKKRVPDFSPEALLDFGSGIGTVSWAAHALWGNTIKEFYCVDTSREMHDVAEALMKERQTEDGESRNIIKGVYFRHFLPMSLQKKYDLTISAYSLLELPSRTDRLNTLRTLWRKTDQFLILIECGTNEGYKTIMEARDFILNDIQKEEERNLLKRRVAEGVTREVAREEVGLVEHSTTLAGHVFAPCQHDQDCPRITDSSKTPCNFEQDFHHFSKREEIIKERFSYLVLRKGPRISGDDTGHWPRIVRPVLPRSRHVICRLCCSNGQLEEAVITRAKHGRELYRCARYSAWGDLLPICRPQENVLPEQQTDTEGLHSDSD</sequence>
<dbReference type="Gene3D" id="3.40.50.150">
    <property type="entry name" value="Vaccinia Virus protein VP39"/>
    <property type="match status" value="1"/>
</dbReference>
<evidence type="ECO:0000256" key="7">
    <source>
        <dbReference type="ARBA" id="ARBA00045681"/>
    </source>
</evidence>
<dbReference type="PANTHER" id="PTHR13184">
    <property type="entry name" value="37S RIBOSOMAL PROTEIN S22"/>
    <property type="match status" value="1"/>
</dbReference>
<keyword evidence="6" id="KW-0496">Mitochondrion</keyword>
<dbReference type="GO" id="GO:0006412">
    <property type="term" value="P:translation"/>
    <property type="evidence" value="ECO:0007669"/>
    <property type="project" value="InterPro"/>
</dbReference>
<evidence type="ECO:0000256" key="5">
    <source>
        <dbReference type="ARBA" id="ARBA00023014"/>
    </source>
</evidence>
<dbReference type="GO" id="GO:0051536">
    <property type="term" value="F:iron-sulfur cluster binding"/>
    <property type="evidence" value="ECO:0007669"/>
    <property type="project" value="UniProtKB-KW"/>
</dbReference>
<gene>
    <name evidence="9" type="primary">LOC110979984</name>
</gene>
<dbReference type="Pfam" id="PF09243">
    <property type="entry name" value="Rsm22"/>
    <property type="match status" value="2"/>
</dbReference>
<keyword evidence="5" id="KW-0411">Iron-sulfur</keyword>
<evidence type="ECO:0000256" key="1">
    <source>
        <dbReference type="ARBA" id="ARBA00004173"/>
    </source>
</evidence>
<dbReference type="GO" id="GO:0005763">
    <property type="term" value="C:mitochondrial small ribosomal subunit"/>
    <property type="evidence" value="ECO:0007669"/>
    <property type="project" value="TreeGrafter"/>
</dbReference>
<name>A0A8B7YH35_ACAPL</name>
<keyword evidence="8" id="KW-1185">Reference proteome</keyword>